<accession>A0AAD5SG50</accession>
<dbReference type="Proteomes" id="UP001212841">
    <property type="component" value="Unassembled WGS sequence"/>
</dbReference>
<dbReference type="GO" id="GO:0034657">
    <property type="term" value="C:GID complex"/>
    <property type="evidence" value="ECO:0007669"/>
    <property type="project" value="TreeGrafter"/>
</dbReference>
<name>A0AAD5SG50_9FUNG</name>
<dbReference type="PANTHER" id="PTHR12170">
    <property type="entry name" value="MACROPHAGE ERYTHROBLAST ATTACHER-RELATED"/>
    <property type="match status" value="1"/>
</dbReference>
<keyword evidence="3" id="KW-1185">Reference proteome</keyword>
<dbReference type="InterPro" id="IPR045098">
    <property type="entry name" value="Fyv10_fam"/>
</dbReference>
<dbReference type="AlphaFoldDB" id="A0AAD5SG50"/>
<dbReference type="GO" id="GO:0005634">
    <property type="term" value="C:nucleus"/>
    <property type="evidence" value="ECO:0007669"/>
    <property type="project" value="TreeGrafter"/>
</dbReference>
<dbReference type="PROSITE" id="PS50897">
    <property type="entry name" value="CTLH"/>
    <property type="match status" value="1"/>
</dbReference>
<dbReference type="InterPro" id="IPR024964">
    <property type="entry name" value="CTLH/CRA"/>
</dbReference>
<dbReference type="SMART" id="SM00668">
    <property type="entry name" value="CTLH"/>
    <property type="match status" value="1"/>
</dbReference>
<dbReference type="GO" id="GO:0004842">
    <property type="term" value="F:ubiquitin-protein transferase activity"/>
    <property type="evidence" value="ECO:0007669"/>
    <property type="project" value="InterPro"/>
</dbReference>
<sequence length="223" mass="24792">MDACQKQLQDLNDKQAAVSTATMSAIDQLIASLEETRSSLVTHSIDPATTASSLATITAKAKQHNTKLASNHKELTSSLSKYSKAVEKKFKTDLDSIWDPGAIDGKDAVVDKALTYHFIREGHFPVAQQLAADSGVNVPPEMFAGFEEMYHILSAMERGDLDPAVQWAALRRRQLEDRGSSLEFELRKLVFVRLLHNGQAKEALEYARSCFDRFRDQHLRGAS</sequence>
<protein>
    <recommendedName>
        <fullName evidence="1">CTLH domain-containing protein</fullName>
    </recommendedName>
</protein>
<gene>
    <name evidence="2" type="ORF">HK097_001364</name>
</gene>
<evidence type="ECO:0000313" key="2">
    <source>
        <dbReference type="EMBL" id="KAJ3054583.1"/>
    </source>
</evidence>
<evidence type="ECO:0000313" key="3">
    <source>
        <dbReference type="Proteomes" id="UP001212841"/>
    </source>
</evidence>
<proteinExistence type="predicted"/>
<dbReference type="GO" id="GO:0043161">
    <property type="term" value="P:proteasome-mediated ubiquitin-dependent protein catabolic process"/>
    <property type="evidence" value="ECO:0007669"/>
    <property type="project" value="InterPro"/>
</dbReference>
<reference evidence="2" key="1">
    <citation type="submission" date="2020-05" db="EMBL/GenBank/DDBJ databases">
        <title>Phylogenomic resolution of chytrid fungi.</title>
        <authorList>
            <person name="Stajich J.E."/>
            <person name="Amses K."/>
            <person name="Simmons R."/>
            <person name="Seto K."/>
            <person name="Myers J."/>
            <person name="Bonds A."/>
            <person name="Quandt C.A."/>
            <person name="Barry K."/>
            <person name="Liu P."/>
            <person name="Grigoriev I."/>
            <person name="Longcore J.E."/>
            <person name="James T.Y."/>
        </authorList>
    </citation>
    <scope>NUCLEOTIDE SEQUENCE</scope>
    <source>
        <strain evidence="2">JEL0318</strain>
    </source>
</reference>
<evidence type="ECO:0000259" key="1">
    <source>
        <dbReference type="PROSITE" id="PS50897"/>
    </source>
</evidence>
<dbReference type="PANTHER" id="PTHR12170:SF3">
    <property type="entry name" value="GH10162P"/>
    <property type="match status" value="1"/>
</dbReference>
<organism evidence="2 3">
    <name type="scientific">Rhizophlyctis rosea</name>
    <dbReference type="NCBI Taxonomy" id="64517"/>
    <lineage>
        <taxon>Eukaryota</taxon>
        <taxon>Fungi</taxon>
        <taxon>Fungi incertae sedis</taxon>
        <taxon>Chytridiomycota</taxon>
        <taxon>Chytridiomycota incertae sedis</taxon>
        <taxon>Chytridiomycetes</taxon>
        <taxon>Rhizophlyctidales</taxon>
        <taxon>Rhizophlyctidaceae</taxon>
        <taxon>Rhizophlyctis</taxon>
    </lineage>
</organism>
<comment type="caution">
    <text evidence="2">The sequence shown here is derived from an EMBL/GenBank/DDBJ whole genome shotgun (WGS) entry which is preliminary data.</text>
</comment>
<feature type="domain" description="CTLH" evidence="1">
    <location>
        <begin position="145"/>
        <end position="202"/>
    </location>
</feature>
<dbReference type="Pfam" id="PF10607">
    <property type="entry name" value="CTLH"/>
    <property type="match status" value="1"/>
</dbReference>
<dbReference type="GO" id="GO:0005737">
    <property type="term" value="C:cytoplasm"/>
    <property type="evidence" value="ECO:0007669"/>
    <property type="project" value="TreeGrafter"/>
</dbReference>
<dbReference type="InterPro" id="IPR006595">
    <property type="entry name" value="CTLH_C"/>
</dbReference>
<dbReference type="EMBL" id="JADGJD010000127">
    <property type="protein sequence ID" value="KAJ3054583.1"/>
    <property type="molecule type" value="Genomic_DNA"/>
</dbReference>